<evidence type="ECO:0000313" key="3">
    <source>
        <dbReference type="EMBL" id="PCI92829.1"/>
    </source>
</evidence>
<feature type="chain" id="PRO_5012811161" description="SH3b domain-containing protein" evidence="1">
    <location>
        <begin position="32"/>
        <end position="389"/>
    </location>
</feature>
<evidence type="ECO:0000259" key="2">
    <source>
        <dbReference type="SMART" id="SM00287"/>
    </source>
</evidence>
<proteinExistence type="predicted"/>
<evidence type="ECO:0000313" key="4">
    <source>
        <dbReference type="Proteomes" id="UP000217838"/>
    </source>
</evidence>
<keyword evidence="1" id="KW-0732">Signal</keyword>
<dbReference type="EMBL" id="NVUU01000083">
    <property type="protein sequence ID" value="PCI92829.1"/>
    <property type="molecule type" value="Genomic_DNA"/>
</dbReference>
<gene>
    <name evidence="3" type="ORF">COB11_06490</name>
</gene>
<organism evidence="3 4">
    <name type="scientific">Aerophobetes bacterium</name>
    <dbReference type="NCBI Taxonomy" id="2030807"/>
    <lineage>
        <taxon>Bacteria</taxon>
        <taxon>Candidatus Aerophobota</taxon>
    </lineage>
</organism>
<reference evidence="4" key="1">
    <citation type="submission" date="2017-08" db="EMBL/GenBank/DDBJ databases">
        <title>A dynamic microbial community with high functional redundancy inhabits the cold, oxic subseafloor aquifer.</title>
        <authorList>
            <person name="Tully B.J."/>
            <person name="Wheat C.G."/>
            <person name="Glazer B.T."/>
            <person name="Huber J.A."/>
        </authorList>
    </citation>
    <scope>NUCLEOTIDE SEQUENCE [LARGE SCALE GENOMIC DNA]</scope>
</reference>
<feature type="domain" description="SH3b" evidence="2">
    <location>
        <begin position="106"/>
        <end position="166"/>
    </location>
</feature>
<sequence>MSKAFSIYKKALVAVSLSAFSLAVVPSFANAKVEKSSSSYKKFTGRVLGANVRLRTHADLESNIIKELSKHELLVVIDEKEDFYAVEPTNDIKAYIFRSFVLDNVIEGNRVNVRLSPDLEAPIINHLSTGKRIDGRICETNTKWLEIEPPTGTKFFVAKEFIEYAGDSGLKALTDRRIATANQLIESTQLLTQAEMHKPFEEVSRDRIIKCYQNVITEYKDFPEFVTKAKDLLVSFNEQYLHKKIAYLEKKASQVASSNITEETINLGDTDGRLANTAYLTDRMKIWEPLEESLYLSWAAMHRAKTMDDFYTDEMLKSVTISGILEAYSDPVKNKPGDFVVKERDIPIAYVYSTHVNLQSLLGKRVNLVASQRPNNSFAFPAYYVLDAE</sequence>
<name>A0A2A4YEB9_UNCAE</name>
<dbReference type="SMART" id="SM00287">
    <property type="entry name" value="SH3b"/>
    <property type="match status" value="2"/>
</dbReference>
<dbReference type="AlphaFoldDB" id="A0A2A4YEB9"/>
<protein>
    <recommendedName>
        <fullName evidence="2">SH3b domain-containing protein</fullName>
    </recommendedName>
</protein>
<evidence type="ECO:0000256" key="1">
    <source>
        <dbReference type="SAM" id="SignalP"/>
    </source>
</evidence>
<dbReference type="PANTHER" id="PTHR34408:SF1">
    <property type="entry name" value="GLYCOSYL HYDROLASE FAMILY 19 DOMAIN-CONTAINING PROTEIN HI_1415"/>
    <property type="match status" value="1"/>
</dbReference>
<feature type="signal peptide" evidence="1">
    <location>
        <begin position="1"/>
        <end position="31"/>
    </location>
</feature>
<dbReference type="Proteomes" id="UP000217838">
    <property type="component" value="Unassembled WGS sequence"/>
</dbReference>
<dbReference type="PANTHER" id="PTHR34408">
    <property type="entry name" value="FAMILY PROTEIN, PUTATIVE-RELATED"/>
    <property type="match status" value="1"/>
</dbReference>
<dbReference type="InterPro" id="IPR052354">
    <property type="entry name" value="Cell_Wall_Dynamics_Protein"/>
</dbReference>
<feature type="domain" description="SH3b" evidence="2">
    <location>
        <begin position="42"/>
        <end position="105"/>
    </location>
</feature>
<dbReference type="Gene3D" id="2.30.30.40">
    <property type="entry name" value="SH3 Domains"/>
    <property type="match status" value="2"/>
</dbReference>
<accession>A0A2A4YEB9</accession>
<comment type="caution">
    <text evidence="3">The sequence shown here is derived from an EMBL/GenBank/DDBJ whole genome shotgun (WGS) entry which is preliminary data.</text>
</comment>
<dbReference type="InterPro" id="IPR003646">
    <property type="entry name" value="SH3-like_bac-type"/>
</dbReference>